<dbReference type="NCBIfam" id="TIGR02622">
    <property type="entry name" value="CDP_4_6_dhtase"/>
    <property type="match status" value="1"/>
</dbReference>
<keyword evidence="3" id="KW-1185">Reference proteome</keyword>
<name>A0A9E2SFP2_9BACT</name>
<comment type="caution">
    <text evidence="2">The sequence shown here is derived from an EMBL/GenBank/DDBJ whole genome shotgun (WGS) entry which is preliminary data.</text>
</comment>
<dbReference type="EC" id="4.2.1.45" evidence="2"/>
<dbReference type="Proteomes" id="UP000812270">
    <property type="component" value="Unassembled WGS sequence"/>
</dbReference>
<dbReference type="Pfam" id="PF16363">
    <property type="entry name" value="GDP_Man_Dehyd"/>
    <property type="match status" value="1"/>
</dbReference>
<dbReference type="PANTHER" id="PTHR43000">
    <property type="entry name" value="DTDP-D-GLUCOSE 4,6-DEHYDRATASE-RELATED"/>
    <property type="match status" value="1"/>
</dbReference>
<evidence type="ECO:0000259" key="1">
    <source>
        <dbReference type="Pfam" id="PF16363"/>
    </source>
</evidence>
<dbReference type="AlphaFoldDB" id="A0A9E2SFP2"/>
<accession>A0A9E2SFP2</accession>
<protein>
    <submittedName>
        <fullName evidence="2">CDP-glucose 4,6-dehydratase</fullName>
        <ecNumber evidence="2">4.2.1.45</ecNumber>
    </submittedName>
</protein>
<sequence length="362" mass="40396">MESLVTMNRLENSYRGKKVFVTGHTGFKGSWFVSVLRILGANVKGYALEPEYADSLYAHLAEQNLIEQSVIADIRDKQKLNAEIESFQPDFVFHLAAQPLVRRSYKVPAETFEVNVVGTANVLEAVNALQKKCTVVVVTTDKVYENKENGTLYKESDVLGGYDPYSASKACTELVVNSFRSSFFNVQKYASHKKALASARAGNVIGGGDWSQDRIVPDIVRSLIAELAIDVRNPHAVRPWQHVLEPLCGYLILGALLDAEPAKYSGAYNFGPQPKDHLSVKELVEVSIKAWGAGSWNDISDKNQPHEAGLLQLDITKAITELEWQPKLDAAQAIEWTLNWYKQTNADKLDFTFEQIKKYLGL</sequence>
<gene>
    <name evidence="2" type="primary">rfbG</name>
    <name evidence="2" type="ORF">KTO63_19960</name>
</gene>
<organism evidence="2 3">
    <name type="scientific">Pinibacter aurantiacus</name>
    <dbReference type="NCBI Taxonomy" id="2851599"/>
    <lineage>
        <taxon>Bacteria</taxon>
        <taxon>Pseudomonadati</taxon>
        <taxon>Bacteroidota</taxon>
        <taxon>Chitinophagia</taxon>
        <taxon>Chitinophagales</taxon>
        <taxon>Chitinophagaceae</taxon>
        <taxon>Pinibacter</taxon>
    </lineage>
</organism>
<dbReference type="InterPro" id="IPR016040">
    <property type="entry name" value="NAD(P)-bd_dom"/>
</dbReference>
<keyword evidence="2" id="KW-0456">Lyase</keyword>
<proteinExistence type="predicted"/>
<dbReference type="EMBL" id="JAHSPG010000015">
    <property type="protein sequence ID" value="MBV4359455.1"/>
    <property type="molecule type" value="Genomic_DNA"/>
</dbReference>
<dbReference type="InterPro" id="IPR013445">
    <property type="entry name" value="CDP_4_6_deHydtase"/>
</dbReference>
<feature type="domain" description="NAD(P)-binding" evidence="1">
    <location>
        <begin position="20"/>
        <end position="183"/>
    </location>
</feature>
<dbReference type="RefSeq" id="WP_217793628.1">
    <property type="nucleotide sequence ID" value="NZ_JAHSPG010000015.1"/>
</dbReference>
<evidence type="ECO:0000313" key="2">
    <source>
        <dbReference type="EMBL" id="MBV4359455.1"/>
    </source>
</evidence>
<reference evidence="2" key="1">
    <citation type="submission" date="2021-06" db="EMBL/GenBank/DDBJ databases">
        <authorList>
            <person name="Huq M.A."/>
        </authorList>
    </citation>
    <scope>NUCLEOTIDE SEQUENCE</scope>
    <source>
        <strain evidence="2">MAH-26</strain>
    </source>
</reference>
<dbReference type="GO" id="GO:0047733">
    <property type="term" value="F:CDP-glucose 4,6-dehydratase activity"/>
    <property type="evidence" value="ECO:0007669"/>
    <property type="project" value="UniProtKB-EC"/>
</dbReference>
<evidence type="ECO:0000313" key="3">
    <source>
        <dbReference type="Proteomes" id="UP000812270"/>
    </source>
</evidence>